<dbReference type="SMR" id="O16683"/>
<dbReference type="PIR" id="C88072">
    <property type="entry name" value="C88072"/>
</dbReference>
<proteinExistence type="predicted"/>
<dbReference type="OMA" id="MEMMEAS"/>
<dbReference type="PROSITE" id="PS50089">
    <property type="entry name" value="ZF_RING_2"/>
    <property type="match status" value="1"/>
</dbReference>
<sequence length="292" mass="33765">MAIFECEVCNEDYSNLDESRAPRVLKCGHSICQNCAVKLISNSVILCPKKCSETTEVQNGNVESLQKNFGLMQAMEMMEASSSNSPPKCKEHRYNIAEFLCSEHDCPSIDKLMCRTCEEFGVHTGHTKVLMSVEAGKIRDVLECRLKQMKLNAESFTVQLEEFREAMSNRQLFIEKLSEIKYHFSRIRQLVDEREKRITDKLTFNTTEIYKCNKETESNMKRLQDCLLEKIEQTTKFSKISDYQLLQADIDLGGLTWYHSPITQKFSPADTKTMDVKLPAFKFVVKKQQKFE</sequence>
<organism evidence="6 7">
    <name type="scientific">Caenorhabditis elegans</name>
    <dbReference type="NCBI Taxonomy" id="6239"/>
    <lineage>
        <taxon>Eukaryota</taxon>
        <taxon>Metazoa</taxon>
        <taxon>Ecdysozoa</taxon>
        <taxon>Nematoda</taxon>
        <taxon>Chromadorea</taxon>
        <taxon>Rhabditida</taxon>
        <taxon>Rhabditina</taxon>
        <taxon>Rhabditomorpha</taxon>
        <taxon>Rhabditoidea</taxon>
        <taxon>Rhabditidae</taxon>
        <taxon>Peloderinae</taxon>
        <taxon>Caenorhabditis</taxon>
    </lineage>
</organism>
<keyword evidence="3" id="KW-0862">Zinc</keyword>
<dbReference type="PANTHER" id="PTHR47156">
    <property type="entry name" value="PROTEIN CBG20824"/>
    <property type="match status" value="1"/>
</dbReference>
<dbReference type="AGR" id="WB:WBGene00022872"/>
<dbReference type="Bgee" id="WBGene00022872">
    <property type="expression patterns" value="Expressed in larva and 1 other cell type or tissue"/>
</dbReference>
<dbReference type="EMBL" id="BX284602">
    <property type="protein sequence ID" value="CCD61648.1"/>
    <property type="molecule type" value="Genomic_DNA"/>
</dbReference>
<evidence type="ECO:0000256" key="2">
    <source>
        <dbReference type="ARBA" id="ARBA00022771"/>
    </source>
</evidence>
<evidence type="ECO:0000259" key="5">
    <source>
        <dbReference type="PROSITE" id="PS50089"/>
    </source>
</evidence>
<dbReference type="Gene3D" id="3.30.40.10">
    <property type="entry name" value="Zinc/RING finger domain, C3HC4 (zinc finger)"/>
    <property type="match status" value="1"/>
</dbReference>
<evidence type="ECO:0000256" key="1">
    <source>
        <dbReference type="ARBA" id="ARBA00022723"/>
    </source>
</evidence>
<dbReference type="PROSITE" id="PS00518">
    <property type="entry name" value="ZF_RING_1"/>
    <property type="match status" value="1"/>
</dbReference>
<dbReference type="SMART" id="SM00336">
    <property type="entry name" value="BBOX"/>
    <property type="match status" value="1"/>
</dbReference>
<reference evidence="6 7" key="1">
    <citation type="journal article" date="1998" name="Science">
        <title>Genome sequence of the nematode C. elegans: a platform for investigating biology.</title>
        <authorList>
            <consortium name="The C. elegans sequencing consortium"/>
            <person name="Sulson J.E."/>
            <person name="Waterston R."/>
        </authorList>
    </citation>
    <scope>NUCLEOTIDE SEQUENCE [LARGE SCALE GENOMIC DNA]</scope>
    <source>
        <strain evidence="6 7">Bristol N2</strain>
    </source>
</reference>
<dbReference type="InterPro" id="IPR000315">
    <property type="entry name" value="Znf_B-box"/>
</dbReference>
<dbReference type="Gene3D" id="3.30.160.60">
    <property type="entry name" value="Classic Zinc Finger"/>
    <property type="match status" value="1"/>
</dbReference>
<dbReference type="SMART" id="SM00184">
    <property type="entry name" value="RING"/>
    <property type="match status" value="1"/>
</dbReference>
<dbReference type="InterPro" id="IPR052667">
    <property type="entry name" value="E3_ubiquitin-ligase_RING"/>
</dbReference>
<feature type="domain" description="RING-type" evidence="5">
    <location>
        <begin position="6"/>
        <end position="48"/>
    </location>
</feature>
<protein>
    <submittedName>
        <fullName evidence="6">RING-type domain-containing protein</fullName>
    </submittedName>
</protein>
<evidence type="ECO:0000256" key="3">
    <source>
        <dbReference type="ARBA" id="ARBA00022833"/>
    </source>
</evidence>
<keyword evidence="1" id="KW-0479">Metal-binding</keyword>
<dbReference type="UCSC" id="ZK1240.8">
    <property type="organism name" value="c. elegans"/>
</dbReference>
<dbReference type="eggNOG" id="KOG4185">
    <property type="taxonomic scope" value="Eukaryota"/>
</dbReference>
<dbReference type="AlphaFoldDB" id="O16683"/>
<dbReference type="WormBase" id="ZK1240.8">
    <property type="protein sequence ID" value="CE15541"/>
    <property type="gene ID" value="WBGene00022872"/>
</dbReference>
<dbReference type="PaxDb" id="6239-ZK1240.8"/>
<dbReference type="Proteomes" id="UP000001940">
    <property type="component" value="Chromosome II"/>
</dbReference>
<dbReference type="SUPFAM" id="SSF57845">
    <property type="entry name" value="B-box zinc-binding domain"/>
    <property type="match status" value="1"/>
</dbReference>
<dbReference type="KEGG" id="cel:CELE_ZK1240.8"/>
<dbReference type="InParanoid" id="O16683"/>
<gene>
    <name evidence="6" type="ORF">CELE_ZK1240.8</name>
    <name evidence="6 8" type="ORF">ZK1240.8</name>
</gene>
<keyword evidence="2 4" id="KW-0863">Zinc-finger</keyword>
<dbReference type="OrthoDB" id="342730at2759"/>
<name>O16683_CAEEL</name>
<dbReference type="GeneID" id="191542"/>
<accession>O16683</accession>
<dbReference type="STRING" id="6239.ZK1240.8.1"/>
<dbReference type="HOGENOM" id="CLU_079715_0_0_1"/>
<dbReference type="Pfam" id="PF13445">
    <property type="entry name" value="zf-RING_UBOX"/>
    <property type="match status" value="1"/>
</dbReference>
<evidence type="ECO:0000256" key="4">
    <source>
        <dbReference type="PROSITE-ProRule" id="PRU00175"/>
    </source>
</evidence>
<keyword evidence="7" id="KW-1185">Reference proteome</keyword>
<dbReference type="PhylomeDB" id="O16683"/>
<dbReference type="FunCoup" id="O16683">
    <property type="interactions" value="143"/>
</dbReference>
<dbReference type="SUPFAM" id="SSF57850">
    <property type="entry name" value="RING/U-box"/>
    <property type="match status" value="1"/>
</dbReference>
<dbReference type="InterPro" id="IPR013083">
    <property type="entry name" value="Znf_RING/FYVE/PHD"/>
</dbReference>
<evidence type="ECO:0000313" key="8">
    <source>
        <dbReference type="WormBase" id="ZK1240.8"/>
    </source>
</evidence>
<dbReference type="CTD" id="191542"/>
<dbReference type="RefSeq" id="NP_494242.1">
    <property type="nucleotide sequence ID" value="NM_061841.1"/>
</dbReference>
<dbReference type="InterPro" id="IPR027370">
    <property type="entry name" value="Znf-RING_euk"/>
</dbReference>
<evidence type="ECO:0000313" key="7">
    <source>
        <dbReference type="Proteomes" id="UP000001940"/>
    </source>
</evidence>
<evidence type="ECO:0000313" key="6">
    <source>
        <dbReference type="EMBL" id="CCD61648.1"/>
    </source>
</evidence>
<dbReference type="PANTHER" id="PTHR47156:SF10">
    <property type="entry name" value="E3 UBIQUITIN-PROTEIN LIGASE TRIM-21-RELATED"/>
    <property type="match status" value="1"/>
</dbReference>
<dbReference type="InterPro" id="IPR001841">
    <property type="entry name" value="Znf_RING"/>
</dbReference>
<dbReference type="GO" id="GO:0008270">
    <property type="term" value="F:zinc ion binding"/>
    <property type="evidence" value="ECO:0007669"/>
    <property type="project" value="UniProtKB-KW"/>
</dbReference>
<dbReference type="InterPro" id="IPR017907">
    <property type="entry name" value="Znf_RING_CS"/>
</dbReference>